<feature type="transmembrane region" description="Helical" evidence="9">
    <location>
        <begin position="169"/>
        <end position="188"/>
    </location>
</feature>
<evidence type="ECO:0000256" key="3">
    <source>
        <dbReference type="ARBA" id="ARBA00022692"/>
    </source>
</evidence>
<keyword evidence="3 9" id="KW-0812">Transmembrane</keyword>
<comment type="similarity">
    <text evidence="2">Belongs to the TMEM161 family.</text>
</comment>
<feature type="chain" id="PRO_5042192545" description="Transmembrane protein 161A" evidence="10">
    <location>
        <begin position="29"/>
        <end position="491"/>
    </location>
</feature>
<accession>A0AAD8CJ60</accession>
<keyword evidence="4 10" id="KW-0732">Signal</keyword>
<evidence type="ECO:0000256" key="1">
    <source>
        <dbReference type="ARBA" id="ARBA00004141"/>
    </source>
</evidence>
<gene>
    <name evidence="11" type="primary">tmem161a</name>
    <name evidence="11" type="ORF">AOXY_G31137</name>
</gene>
<feature type="transmembrane region" description="Helical" evidence="9">
    <location>
        <begin position="368"/>
        <end position="393"/>
    </location>
</feature>
<keyword evidence="7" id="KW-0325">Glycoprotein</keyword>
<keyword evidence="6 9" id="KW-0472">Membrane</keyword>
<feature type="transmembrane region" description="Helical" evidence="9">
    <location>
        <begin position="269"/>
        <end position="286"/>
    </location>
</feature>
<dbReference type="InterPro" id="IPR019395">
    <property type="entry name" value="Transmembrane_161A/B"/>
</dbReference>
<evidence type="ECO:0000256" key="4">
    <source>
        <dbReference type="ARBA" id="ARBA00022729"/>
    </source>
</evidence>
<evidence type="ECO:0000256" key="8">
    <source>
        <dbReference type="ARBA" id="ARBA00040182"/>
    </source>
</evidence>
<dbReference type="PANTHER" id="PTHR13624:SF4">
    <property type="entry name" value="TRANSMEMBRANE PROTEIN 161A"/>
    <property type="match status" value="1"/>
</dbReference>
<feature type="transmembrane region" description="Helical" evidence="9">
    <location>
        <begin position="137"/>
        <end position="157"/>
    </location>
</feature>
<feature type="signal peptide" evidence="10">
    <location>
        <begin position="1"/>
        <end position="28"/>
    </location>
</feature>
<name>A0AAD8CJ60_ACIOX</name>
<proteinExistence type="inferred from homology"/>
<evidence type="ECO:0000256" key="2">
    <source>
        <dbReference type="ARBA" id="ARBA00009706"/>
    </source>
</evidence>
<reference evidence="11" key="1">
    <citation type="submission" date="2022-02" db="EMBL/GenBank/DDBJ databases">
        <title>Atlantic sturgeon de novo genome assembly.</title>
        <authorList>
            <person name="Stock M."/>
            <person name="Klopp C."/>
            <person name="Guiguen Y."/>
            <person name="Cabau C."/>
            <person name="Parinello H."/>
            <person name="Santidrian Yebra-Pimentel E."/>
            <person name="Kuhl H."/>
            <person name="Dirks R.P."/>
            <person name="Guessner J."/>
            <person name="Wuertz S."/>
            <person name="Du K."/>
            <person name="Schartl M."/>
        </authorList>
    </citation>
    <scope>NUCLEOTIDE SEQUENCE</scope>
    <source>
        <strain evidence="11">STURGEONOMICS-FGT-2020</strain>
        <tissue evidence="11">Whole blood</tissue>
    </source>
</reference>
<evidence type="ECO:0000256" key="5">
    <source>
        <dbReference type="ARBA" id="ARBA00022989"/>
    </source>
</evidence>
<keyword evidence="5 9" id="KW-1133">Transmembrane helix</keyword>
<feature type="transmembrane region" description="Helical" evidence="9">
    <location>
        <begin position="226"/>
        <end position="248"/>
    </location>
</feature>
<dbReference type="AlphaFoldDB" id="A0AAD8CJ60"/>
<evidence type="ECO:0000256" key="6">
    <source>
        <dbReference type="ARBA" id="ARBA00023136"/>
    </source>
</evidence>
<evidence type="ECO:0000313" key="12">
    <source>
        <dbReference type="Proteomes" id="UP001230051"/>
    </source>
</evidence>
<keyword evidence="12" id="KW-1185">Reference proteome</keyword>
<dbReference type="Proteomes" id="UP001230051">
    <property type="component" value="Unassembled WGS sequence"/>
</dbReference>
<evidence type="ECO:0000313" key="11">
    <source>
        <dbReference type="EMBL" id="KAK1152459.1"/>
    </source>
</evidence>
<comment type="subcellular location">
    <subcellularLocation>
        <location evidence="1">Membrane</location>
        <topology evidence="1">Multi-pass membrane protein</topology>
    </subcellularLocation>
</comment>
<dbReference type="GO" id="GO:0016020">
    <property type="term" value="C:membrane"/>
    <property type="evidence" value="ECO:0007669"/>
    <property type="project" value="UniProtKB-SubCell"/>
</dbReference>
<evidence type="ECO:0000256" key="10">
    <source>
        <dbReference type="SAM" id="SignalP"/>
    </source>
</evidence>
<protein>
    <recommendedName>
        <fullName evidence="8">Transmembrane protein 161A</fullName>
    </recommendedName>
</protein>
<dbReference type="Pfam" id="PF10268">
    <property type="entry name" value="Tmemb_161AB"/>
    <property type="match status" value="1"/>
</dbReference>
<feature type="transmembrane region" description="Helical" evidence="9">
    <location>
        <begin position="457"/>
        <end position="484"/>
    </location>
</feature>
<comment type="caution">
    <text evidence="11">The sequence shown here is derived from an EMBL/GenBank/DDBJ whole genome shotgun (WGS) entry which is preliminary data.</text>
</comment>
<evidence type="ECO:0000256" key="7">
    <source>
        <dbReference type="ARBA" id="ARBA00023180"/>
    </source>
</evidence>
<dbReference type="EMBL" id="JAGXEW010000046">
    <property type="protein sequence ID" value="KAK1152459.1"/>
    <property type="molecule type" value="Genomic_DNA"/>
</dbReference>
<sequence length="491" mass="55322">MGLIGIQLVVSLLMASIMQRLAPHCSFARWLICNGSLYRFKHPSEGELCALAGKQIPKNTKRERRQNGVSESKPLTVPKDIDLHLEAAPIKALDALVLRFFLEYQWLIDFAVYAAGVSLFTEGYYCLVDGSKEVNIGAIWCLLTIAFSLKVLFTLMSHYFRSEEGGERSVCLAFGFLTLLIAMLVLVVRDEYLEFGLEPGFANLFDNLEIFLRQQGWEWSVPFTKLTVKLGLAAFCSFIGALLAFPGLRLAQTHLDALKMTSERPMMQILLHASFLSPVIVVLLWVKPITRDFLENAPLGKQSVTLMSSSTFDSVRLWTVVALCALRLAVTRIHLQAYLNLADRWVQQMKREAGRIAAIDIQRKVTRIFCYLTVVTLQYLGPILLMLFSTLLLKSMGDYSWGLYPESPRVTPAVRLAPVVLSPSLDEEGEEIEEDIQATVARVSEALGSLRSVFTPLFYRGLFAFLTWWVAACQLITSLFGVYFHQYLMQS</sequence>
<organism evidence="11 12">
    <name type="scientific">Acipenser oxyrinchus oxyrinchus</name>
    <dbReference type="NCBI Taxonomy" id="40147"/>
    <lineage>
        <taxon>Eukaryota</taxon>
        <taxon>Metazoa</taxon>
        <taxon>Chordata</taxon>
        <taxon>Craniata</taxon>
        <taxon>Vertebrata</taxon>
        <taxon>Euteleostomi</taxon>
        <taxon>Actinopterygii</taxon>
        <taxon>Chondrostei</taxon>
        <taxon>Acipenseriformes</taxon>
        <taxon>Acipenseridae</taxon>
        <taxon>Acipenser</taxon>
    </lineage>
</organism>
<evidence type="ECO:0000256" key="9">
    <source>
        <dbReference type="SAM" id="Phobius"/>
    </source>
</evidence>
<dbReference type="PANTHER" id="PTHR13624">
    <property type="entry name" value="RE42071P"/>
    <property type="match status" value="1"/>
</dbReference>